<feature type="transmembrane region" description="Helical" evidence="1">
    <location>
        <begin position="75"/>
        <end position="92"/>
    </location>
</feature>
<evidence type="ECO:0000313" key="3">
    <source>
        <dbReference type="Proteomes" id="UP001610444"/>
    </source>
</evidence>
<keyword evidence="1" id="KW-1133">Transmembrane helix</keyword>
<evidence type="ECO:0000256" key="1">
    <source>
        <dbReference type="SAM" id="Phobius"/>
    </source>
</evidence>
<comment type="caution">
    <text evidence="2">The sequence shown here is derived from an EMBL/GenBank/DDBJ whole genome shotgun (WGS) entry which is preliminary data.</text>
</comment>
<dbReference type="EMBL" id="JBFXLR010000031">
    <property type="protein sequence ID" value="KAL2846849.1"/>
    <property type="molecule type" value="Genomic_DNA"/>
</dbReference>
<feature type="transmembrane region" description="Helical" evidence="1">
    <location>
        <begin position="44"/>
        <end position="63"/>
    </location>
</feature>
<dbReference type="GeneID" id="98151325"/>
<organism evidence="2 3">
    <name type="scientific">Aspergillus pseudodeflectus</name>
    <dbReference type="NCBI Taxonomy" id="176178"/>
    <lineage>
        <taxon>Eukaryota</taxon>
        <taxon>Fungi</taxon>
        <taxon>Dikarya</taxon>
        <taxon>Ascomycota</taxon>
        <taxon>Pezizomycotina</taxon>
        <taxon>Eurotiomycetes</taxon>
        <taxon>Eurotiomycetidae</taxon>
        <taxon>Eurotiales</taxon>
        <taxon>Aspergillaceae</taxon>
        <taxon>Aspergillus</taxon>
        <taxon>Aspergillus subgen. Nidulantes</taxon>
    </lineage>
</organism>
<reference evidence="2 3" key="1">
    <citation type="submission" date="2024-07" db="EMBL/GenBank/DDBJ databases">
        <title>Section-level genome sequencing and comparative genomics of Aspergillus sections Usti and Cavernicolus.</title>
        <authorList>
            <consortium name="Lawrence Berkeley National Laboratory"/>
            <person name="Nybo J.L."/>
            <person name="Vesth T.C."/>
            <person name="Theobald S."/>
            <person name="Frisvad J.C."/>
            <person name="Larsen T.O."/>
            <person name="Kjaerboelling I."/>
            <person name="Rothschild-Mancinelli K."/>
            <person name="Lyhne E.K."/>
            <person name="Kogle M.E."/>
            <person name="Barry K."/>
            <person name="Clum A."/>
            <person name="Na H."/>
            <person name="Ledsgaard L."/>
            <person name="Lin J."/>
            <person name="Lipzen A."/>
            <person name="Kuo A."/>
            <person name="Riley R."/>
            <person name="Mondo S."/>
            <person name="LaButti K."/>
            <person name="Haridas S."/>
            <person name="Pangalinan J."/>
            <person name="Salamov A.A."/>
            <person name="Simmons B.A."/>
            <person name="Magnuson J.K."/>
            <person name="Chen J."/>
            <person name="Drula E."/>
            <person name="Henrissat B."/>
            <person name="Wiebenga A."/>
            <person name="Lubbers R.J."/>
            <person name="Gomes A.C."/>
            <person name="Macurrencykelacurrency M.R."/>
            <person name="Stajich J."/>
            <person name="Grigoriev I.V."/>
            <person name="Mortensen U.H."/>
            <person name="De vries R.P."/>
            <person name="Baker S.E."/>
            <person name="Andersen M.R."/>
        </authorList>
    </citation>
    <scope>NUCLEOTIDE SEQUENCE [LARGE SCALE GENOMIC DNA]</scope>
    <source>
        <strain evidence="2 3">CBS 756.74</strain>
    </source>
</reference>
<keyword evidence="3" id="KW-1185">Reference proteome</keyword>
<dbReference type="RefSeq" id="XP_070897433.1">
    <property type="nucleotide sequence ID" value="XM_071036161.1"/>
</dbReference>
<proteinExistence type="predicted"/>
<name>A0ABR4K3E6_9EURO</name>
<keyword evidence="1" id="KW-0812">Transmembrane</keyword>
<keyword evidence="1" id="KW-0472">Membrane</keyword>
<protein>
    <submittedName>
        <fullName evidence="2">Uncharacterized protein</fullName>
    </submittedName>
</protein>
<dbReference type="Proteomes" id="UP001610444">
    <property type="component" value="Unassembled WGS sequence"/>
</dbReference>
<gene>
    <name evidence="2" type="ORF">BJX68DRAFT_123125</name>
</gene>
<evidence type="ECO:0000313" key="2">
    <source>
        <dbReference type="EMBL" id="KAL2846849.1"/>
    </source>
</evidence>
<accession>A0ABR4K3E6</accession>
<sequence>MSCPSILLSCQNIFLTSLSCLGLSGCSGVICLLSTQPAWLRRYYSILAFLTFYIRRLGFFLLLRLVVSYILYRHASLFSFVCMYVSIYLLGLHPSQDCVCTRYKIPQTG</sequence>